<feature type="region of interest" description="Disordered" evidence="2">
    <location>
        <begin position="1"/>
        <end position="23"/>
    </location>
</feature>
<accession>A0A7W3IUA9</accession>
<gene>
    <name evidence="4" type="ORF">FHX74_002893</name>
</gene>
<keyword evidence="5" id="KW-1185">Reference proteome</keyword>
<dbReference type="InterPro" id="IPR001375">
    <property type="entry name" value="Peptidase_S9_cat"/>
</dbReference>
<dbReference type="PANTHER" id="PTHR48081:SF6">
    <property type="entry name" value="PEPTIDASE S9 PROLYL OLIGOPEPTIDASE CATALYTIC DOMAIN-CONTAINING PROTEIN"/>
    <property type="match status" value="1"/>
</dbReference>
<dbReference type="Proteomes" id="UP000523079">
    <property type="component" value="Unassembled WGS sequence"/>
</dbReference>
<dbReference type="GO" id="GO:0006508">
    <property type="term" value="P:proteolysis"/>
    <property type="evidence" value="ECO:0007669"/>
    <property type="project" value="InterPro"/>
</dbReference>
<dbReference type="PANTHER" id="PTHR48081">
    <property type="entry name" value="AB HYDROLASE SUPERFAMILY PROTEIN C4A8.06C"/>
    <property type="match status" value="1"/>
</dbReference>
<dbReference type="InterPro" id="IPR029058">
    <property type="entry name" value="AB_hydrolase_fold"/>
</dbReference>
<proteinExistence type="predicted"/>
<sequence length="249" mass="25762">MTSDTSDPRPDGTSTAGGAGERPVMLVLPGGGYVMHADHEAEPVADWLRGLGWEAEVLRYRISPDRYPAGLTDAAEAVLRLRADGATTVGVLGFSAGGHLAASLSHAVAHGFARAAVPDLAVLCYPVIALGELADGGSADALLGELPAATRDRALAIQQVHELVGPDTPPTFLWHTADDEAVPVQHALGYATALAAADVEFALHVFAHGRHGLGLVRGIEGAVPGVERWTDLCADWLAARLGRTASAGH</sequence>
<dbReference type="RefSeq" id="WP_220483938.1">
    <property type="nucleotide sequence ID" value="NZ_JACGWT010000004.1"/>
</dbReference>
<evidence type="ECO:0000313" key="4">
    <source>
        <dbReference type="EMBL" id="MBA8795265.1"/>
    </source>
</evidence>
<protein>
    <submittedName>
        <fullName evidence="4">Acetyl esterase/lipase</fullName>
    </submittedName>
</protein>
<evidence type="ECO:0000259" key="3">
    <source>
        <dbReference type="Pfam" id="PF00326"/>
    </source>
</evidence>
<dbReference type="GO" id="GO:0008236">
    <property type="term" value="F:serine-type peptidase activity"/>
    <property type="evidence" value="ECO:0007669"/>
    <property type="project" value="InterPro"/>
</dbReference>
<keyword evidence="1" id="KW-0378">Hydrolase</keyword>
<evidence type="ECO:0000313" key="5">
    <source>
        <dbReference type="Proteomes" id="UP000523079"/>
    </source>
</evidence>
<dbReference type="InterPro" id="IPR050300">
    <property type="entry name" value="GDXG_lipolytic_enzyme"/>
</dbReference>
<reference evidence="4 5" key="1">
    <citation type="submission" date="2020-07" db="EMBL/GenBank/DDBJ databases">
        <title>Sequencing the genomes of 1000 actinobacteria strains.</title>
        <authorList>
            <person name="Klenk H.-P."/>
        </authorList>
    </citation>
    <scope>NUCLEOTIDE SEQUENCE [LARGE SCALE GENOMIC DNA]</scope>
    <source>
        <strain evidence="4 5">DSM 100723</strain>
    </source>
</reference>
<dbReference type="SUPFAM" id="SSF53474">
    <property type="entry name" value="alpha/beta-Hydrolases"/>
    <property type="match status" value="1"/>
</dbReference>
<evidence type="ECO:0000256" key="1">
    <source>
        <dbReference type="ARBA" id="ARBA00022801"/>
    </source>
</evidence>
<dbReference type="EMBL" id="JACGWT010000004">
    <property type="protein sequence ID" value="MBA8795265.1"/>
    <property type="molecule type" value="Genomic_DNA"/>
</dbReference>
<feature type="compositionally biased region" description="Basic and acidic residues" evidence="2">
    <location>
        <begin position="1"/>
        <end position="10"/>
    </location>
</feature>
<dbReference type="Pfam" id="PF00326">
    <property type="entry name" value="Peptidase_S9"/>
    <property type="match status" value="1"/>
</dbReference>
<name>A0A7W3IUA9_9ACTN</name>
<dbReference type="Gene3D" id="3.40.50.1820">
    <property type="entry name" value="alpha/beta hydrolase"/>
    <property type="match status" value="1"/>
</dbReference>
<evidence type="ECO:0000256" key="2">
    <source>
        <dbReference type="SAM" id="MobiDB-lite"/>
    </source>
</evidence>
<feature type="domain" description="Peptidase S9 prolyl oligopeptidase catalytic" evidence="3">
    <location>
        <begin position="76"/>
        <end position="214"/>
    </location>
</feature>
<dbReference type="AlphaFoldDB" id="A0A7W3IUA9"/>
<comment type="caution">
    <text evidence="4">The sequence shown here is derived from an EMBL/GenBank/DDBJ whole genome shotgun (WGS) entry which is preliminary data.</text>
</comment>
<organism evidence="4 5">
    <name type="scientific">Microlunatus kandeliicorticis</name>
    <dbReference type="NCBI Taxonomy" id="1759536"/>
    <lineage>
        <taxon>Bacteria</taxon>
        <taxon>Bacillati</taxon>
        <taxon>Actinomycetota</taxon>
        <taxon>Actinomycetes</taxon>
        <taxon>Propionibacteriales</taxon>
        <taxon>Propionibacteriaceae</taxon>
        <taxon>Microlunatus</taxon>
    </lineage>
</organism>